<dbReference type="AlphaFoldDB" id="A0A7S1T5B9"/>
<name>A0A7S1T5B9_9RHOD</name>
<protein>
    <recommendedName>
        <fullName evidence="9">Exonuclease 1</fullName>
        <ecNumber evidence="9">3.1.-.-</ecNumber>
    </recommendedName>
</protein>
<dbReference type="PRINTS" id="PR00853">
    <property type="entry name" value="XPGRADSUPER"/>
</dbReference>
<dbReference type="GO" id="GO:0003677">
    <property type="term" value="F:DNA binding"/>
    <property type="evidence" value="ECO:0007669"/>
    <property type="project" value="UniProtKB-UniRule"/>
</dbReference>
<dbReference type="InterPro" id="IPR006084">
    <property type="entry name" value="XPG/Rad2"/>
</dbReference>
<dbReference type="GO" id="GO:0035312">
    <property type="term" value="F:5'-3' DNA exonuclease activity"/>
    <property type="evidence" value="ECO:0007669"/>
    <property type="project" value="UniProtKB-UniRule"/>
</dbReference>
<feature type="region of interest" description="Disordered" evidence="10">
    <location>
        <begin position="85"/>
        <end position="111"/>
    </location>
</feature>
<evidence type="ECO:0000259" key="11">
    <source>
        <dbReference type="SMART" id="SM00484"/>
    </source>
</evidence>
<dbReference type="GO" id="GO:0006281">
    <property type="term" value="P:DNA repair"/>
    <property type="evidence" value="ECO:0007669"/>
    <property type="project" value="UniProtKB-UniRule"/>
</dbReference>
<keyword evidence="9" id="KW-0228">DNA excision</keyword>
<keyword evidence="7 9" id="KW-0234">DNA repair</keyword>
<reference evidence="13" key="1">
    <citation type="submission" date="2021-01" db="EMBL/GenBank/DDBJ databases">
        <authorList>
            <person name="Corre E."/>
            <person name="Pelletier E."/>
            <person name="Niang G."/>
            <person name="Scheremetjew M."/>
            <person name="Finn R."/>
            <person name="Kale V."/>
            <person name="Holt S."/>
            <person name="Cochrane G."/>
            <person name="Meng A."/>
            <person name="Brown T."/>
            <person name="Cohen L."/>
        </authorList>
    </citation>
    <scope>NUCLEOTIDE SEQUENCE</scope>
    <source>
        <strain evidence="13">SAG 36.94</strain>
    </source>
</reference>
<dbReference type="SMART" id="SM00484">
    <property type="entry name" value="XPGI"/>
    <property type="match status" value="1"/>
</dbReference>
<dbReference type="FunFam" id="3.40.50.1010:FF:000002">
    <property type="entry name" value="Exonuclease 1, putative"/>
    <property type="match status" value="1"/>
</dbReference>
<dbReference type="SUPFAM" id="SSF47807">
    <property type="entry name" value="5' to 3' exonuclease, C-terminal subdomain"/>
    <property type="match status" value="1"/>
</dbReference>
<sequence>MGVTGLLNMLKPVMEECHVERFRGARVGIDGYAWLHKGSFGCALELAEGLKPTGFVSYFMHRVKLLQHFGVRPVVVFDGADLPQKRKTDGDRAQRRRKNMQSGREAMRKGDRETASLCFRRAIDVTAEMADTIAQELKRHNVEYIVAPYEADAQLALLSLQGYIESVITEDSDLIVYGCSNILFKMNKFGEGSLYASDKLTEMREWSFAEFTREMFVMMSCLAGCDFFEGVPGLGIRKAHAIVKKHRTFRNVVSSIQDDRKFQDFFIQYPSDFKEDFRRACLVFGHQTIWDPNLTTLRHLRPLGMTVGRLIDDDATNLDPSSELVTCLGRIYENEVAELVARGEIHPATHRRFRSEQNSLVAFKPAPTDGKKTVSSGNSNTKRVTLHQPCFGYRGDMIRKHTTPAALRKFAIPRPSTSGKGNNSDLGTSKIIVGHDASFLESRPVRASPKPQTPLKRHGSLLPVRIRSPTARLTLAVQPGSKQTILKWER</sequence>
<evidence type="ECO:0000259" key="12">
    <source>
        <dbReference type="SMART" id="SM00485"/>
    </source>
</evidence>
<evidence type="ECO:0000256" key="10">
    <source>
        <dbReference type="SAM" id="MobiDB-lite"/>
    </source>
</evidence>
<dbReference type="PANTHER" id="PTHR11081">
    <property type="entry name" value="FLAP ENDONUCLEASE FAMILY MEMBER"/>
    <property type="match status" value="1"/>
</dbReference>
<dbReference type="CDD" id="cd09901">
    <property type="entry name" value="H3TH_FEN1-like"/>
    <property type="match status" value="1"/>
</dbReference>
<dbReference type="EC" id="3.1.-.-" evidence="9"/>
<keyword evidence="8 9" id="KW-0539">Nucleus</keyword>
<dbReference type="PANTHER" id="PTHR11081:SF8">
    <property type="entry name" value="EXONUCLEASE 1"/>
    <property type="match status" value="1"/>
</dbReference>
<evidence type="ECO:0000256" key="5">
    <source>
        <dbReference type="ARBA" id="ARBA00022801"/>
    </source>
</evidence>
<comment type="cofactor">
    <cofactor evidence="9">
        <name>Mg(2+)</name>
        <dbReference type="ChEBI" id="CHEBI:18420"/>
    </cofactor>
    <text evidence="9">Binds 2 magnesium ions per subunit. They probably participate in the reaction catalyzed by the enzyme. May bind an additional third magnesium ion after substrate binding.</text>
</comment>
<keyword evidence="9" id="KW-0269">Exonuclease</keyword>
<proteinExistence type="inferred from homology"/>
<comment type="similarity">
    <text evidence="9">Belongs to the XPG/RAD2 endonuclease family. EXO1 subfamily.</text>
</comment>
<gene>
    <name evidence="13" type="ORF">CCAE0312_LOCUS140</name>
</gene>
<keyword evidence="9" id="KW-0267">Excision nuclease</keyword>
<dbReference type="InterPro" id="IPR036279">
    <property type="entry name" value="5-3_exonuclease_C_sf"/>
</dbReference>
<evidence type="ECO:0000256" key="6">
    <source>
        <dbReference type="ARBA" id="ARBA00022842"/>
    </source>
</evidence>
<dbReference type="SMART" id="SM00279">
    <property type="entry name" value="HhH2"/>
    <property type="match status" value="1"/>
</dbReference>
<dbReference type="Gene3D" id="3.40.50.1010">
    <property type="entry name" value="5'-nuclease"/>
    <property type="match status" value="1"/>
</dbReference>
<dbReference type="EMBL" id="HBGH01000286">
    <property type="protein sequence ID" value="CAD9220644.1"/>
    <property type="molecule type" value="Transcribed_RNA"/>
</dbReference>
<evidence type="ECO:0000256" key="8">
    <source>
        <dbReference type="ARBA" id="ARBA00023242"/>
    </source>
</evidence>
<keyword evidence="2 9" id="KW-0540">Nuclease</keyword>
<dbReference type="InterPro" id="IPR006086">
    <property type="entry name" value="XPG-I_dom"/>
</dbReference>
<evidence type="ECO:0000256" key="4">
    <source>
        <dbReference type="ARBA" id="ARBA00022763"/>
    </source>
</evidence>
<evidence type="ECO:0000313" key="13">
    <source>
        <dbReference type="EMBL" id="CAD9220644.1"/>
    </source>
</evidence>
<dbReference type="InterPro" id="IPR006085">
    <property type="entry name" value="XPG_DNA_repair_N"/>
</dbReference>
<dbReference type="Pfam" id="PF00752">
    <property type="entry name" value="XPG_N"/>
    <property type="match status" value="1"/>
</dbReference>
<evidence type="ECO:0000256" key="7">
    <source>
        <dbReference type="ARBA" id="ARBA00023204"/>
    </source>
</evidence>
<dbReference type="SUPFAM" id="SSF88723">
    <property type="entry name" value="PIN domain-like"/>
    <property type="match status" value="1"/>
</dbReference>
<keyword evidence="9" id="KW-0238">DNA-binding</keyword>
<dbReference type="GO" id="GO:0005634">
    <property type="term" value="C:nucleus"/>
    <property type="evidence" value="ECO:0007669"/>
    <property type="project" value="UniProtKB-SubCell"/>
</dbReference>
<keyword evidence="6 9" id="KW-0460">Magnesium</keyword>
<keyword evidence="4 9" id="KW-0227">DNA damage</keyword>
<organism evidence="13">
    <name type="scientific">Compsopogon caeruleus</name>
    <dbReference type="NCBI Taxonomy" id="31354"/>
    <lineage>
        <taxon>Eukaryota</taxon>
        <taxon>Rhodophyta</taxon>
        <taxon>Compsopogonophyceae</taxon>
        <taxon>Compsopogonales</taxon>
        <taxon>Compsopogonaceae</taxon>
        <taxon>Compsopogon</taxon>
    </lineage>
</organism>
<dbReference type="CDD" id="cd09857">
    <property type="entry name" value="PIN_EXO1"/>
    <property type="match status" value="1"/>
</dbReference>
<dbReference type="Gene3D" id="1.10.150.20">
    <property type="entry name" value="5' to 3' exonuclease, C-terminal subdomain"/>
    <property type="match status" value="1"/>
</dbReference>
<comment type="subcellular location">
    <subcellularLocation>
        <location evidence="1 9">Nucleus</location>
    </subcellularLocation>
</comment>
<keyword evidence="3 9" id="KW-0479">Metal-binding</keyword>
<evidence type="ECO:0000256" key="1">
    <source>
        <dbReference type="ARBA" id="ARBA00004123"/>
    </source>
</evidence>
<accession>A0A7S1T5B9</accession>
<dbReference type="InterPro" id="IPR019974">
    <property type="entry name" value="XPG_CS"/>
</dbReference>
<dbReference type="InterPro" id="IPR044752">
    <property type="entry name" value="PIN-like_EXO1"/>
</dbReference>
<feature type="domain" description="XPG N-terminal" evidence="12">
    <location>
        <begin position="1"/>
        <end position="99"/>
    </location>
</feature>
<dbReference type="SMART" id="SM00485">
    <property type="entry name" value="XPGN"/>
    <property type="match status" value="1"/>
</dbReference>
<evidence type="ECO:0000256" key="9">
    <source>
        <dbReference type="RuleBase" id="RU910737"/>
    </source>
</evidence>
<evidence type="ECO:0000256" key="2">
    <source>
        <dbReference type="ARBA" id="ARBA00022722"/>
    </source>
</evidence>
<evidence type="ECO:0000256" key="3">
    <source>
        <dbReference type="ARBA" id="ARBA00022723"/>
    </source>
</evidence>
<dbReference type="PROSITE" id="PS00842">
    <property type="entry name" value="XPG_2"/>
    <property type="match status" value="1"/>
</dbReference>
<dbReference type="GO" id="GO:0046872">
    <property type="term" value="F:metal ion binding"/>
    <property type="evidence" value="ECO:0007669"/>
    <property type="project" value="UniProtKB-UniRule"/>
</dbReference>
<dbReference type="InterPro" id="IPR008918">
    <property type="entry name" value="HhH2"/>
</dbReference>
<dbReference type="GO" id="GO:0017108">
    <property type="term" value="F:5'-flap endonuclease activity"/>
    <property type="evidence" value="ECO:0007669"/>
    <property type="project" value="TreeGrafter"/>
</dbReference>
<feature type="domain" description="XPG-I" evidence="11">
    <location>
        <begin position="138"/>
        <end position="217"/>
    </location>
</feature>
<dbReference type="InterPro" id="IPR029060">
    <property type="entry name" value="PIN-like_dom_sf"/>
</dbReference>
<dbReference type="Pfam" id="PF00867">
    <property type="entry name" value="XPG_I"/>
    <property type="match status" value="1"/>
</dbReference>
<comment type="function">
    <text evidence="9">5'-&gt;3' double-stranded DNA exonuclease which may also possess a cryptic 3'-&gt;5' double-stranded DNA exonuclease activity. Functions in DNA mismatch repair.</text>
</comment>
<keyword evidence="5 9" id="KW-0378">Hydrolase</keyword>